<feature type="chain" id="PRO_5037962139" description="TPM domain-containing protein" evidence="12">
    <location>
        <begin position="25"/>
        <end position="850"/>
    </location>
</feature>
<keyword evidence="12" id="KW-0732">Signal</keyword>
<feature type="region of interest" description="Disordered" evidence="10">
    <location>
        <begin position="804"/>
        <end position="850"/>
    </location>
</feature>
<feature type="domain" description="TPM" evidence="13">
    <location>
        <begin position="48"/>
        <end position="162"/>
    </location>
</feature>
<evidence type="ECO:0000256" key="9">
    <source>
        <dbReference type="SAM" id="Coils"/>
    </source>
</evidence>
<evidence type="ECO:0000256" key="2">
    <source>
        <dbReference type="ARBA" id="ARBA00022618"/>
    </source>
</evidence>
<evidence type="ECO:0000313" key="15">
    <source>
        <dbReference type="Proteomes" id="UP000600247"/>
    </source>
</evidence>
<dbReference type="RefSeq" id="WP_188890667.1">
    <property type="nucleotide sequence ID" value="NZ_BMHY01000007.1"/>
</dbReference>
<evidence type="ECO:0000256" key="12">
    <source>
        <dbReference type="SAM" id="SignalP"/>
    </source>
</evidence>
<comment type="subcellular location">
    <subcellularLocation>
        <location evidence="1">Cell membrane</location>
        <topology evidence="1">Single-pass membrane protein</topology>
    </subcellularLocation>
</comment>
<evidence type="ECO:0000256" key="7">
    <source>
        <dbReference type="ARBA" id="ARBA00023210"/>
    </source>
</evidence>
<dbReference type="EMBL" id="BMHY01000007">
    <property type="protein sequence ID" value="GGG76949.1"/>
    <property type="molecule type" value="Genomic_DNA"/>
</dbReference>
<evidence type="ECO:0000259" key="13">
    <source>
        <dbReference type="Pfam" id="PF04536"/>
    </source>
</evidence>
<dbReference type="GO" id="GO:0005940">
    <property type="term" value="C:septin ring"/>
    <property type="evidence" value="ECO:0007669"/>
    <property type="project" value="InterPro"/>
</dbReference>
<keyword evidence="7" id="KW-0717">Septation</keyword>
<dbReference type="AlphaFoldDB" id="A0A917HFI6"/>
<evidence type="ECO:0000256" key="5">
    <source>
        <dbReference type="ARBA" id="ARBA00023054"/>
    </source>
</evidence>
<dbReference type="GO" id="GO:0000921">
    <property type="term" value="P:septin ring assembly"/>
    <property type="evidence" value="ECO:0007669"/>
    <property type="project" value="InterPro"/>
</dbReference>
<reference evidence="14 15" key="1">
    <citation type="journal article" date="2014" name="Int. J. Syst. Evol. Microbiol.">
        <title>Complete genome sequence of Corynebacterium casei LMG S-19264T (=DSM 44701T), isolated from a smear-ripened cheese.</title>
        <authorList>
            <consortium name="US DOE Joint Genome Institute (JGI-PGF)"/>
            <person name="Walter F."/>
            <person name="Albersmeier A."/>
            <person name="Kalinowski J."/>
            <person name="Ruckert C."/>
        </authorList>
    </citation>
    <scope>NUCLEOTIDE SEQUENCE [LARGE SCALE GENOMIC DNA]</scope>
    <source>
        <strain evidence="14 15">CGMCC 1.15286</strain>
    </source>
</reference>
<evidence type="ECO:0000313" key="14">
    <source>
        <dbReference type="EMBL" id="GGG76949.1"/>
    </source>
</evidence>
<dbReference type="Pfam" id="PF06160">
    <property type="entry name" value="EzrA"/>
    <property type="match status" value="1"/>
</dbReference>
<evidence type="ECO:0000256" key="1">
    <source>
        <dbReference type="ARBA" id="ARBA00004162"/>
    </source>
</evidence>
<keyword evidence="5 9" id="KW-0175">Coiled coil</keyword>
<feature type="coiled-coil region" evidence="9">
    <location>
        <begin position="698"/>
        <end position="746"/>
    </location>
</feature>
<comment type="caution">
    <text evidence="14">The sequence shown here is derived from an EMBL/GenBank/DDBJ whole genome shotgun (WGS) entry which is preliminary data.</text>
</comment>
<proteinExistence type="predicted"/>
<feature type="compositionally biased region" description="Low complexity" evidence="10">
    <location>
        <begin position="810"/>
        <end position="823"/>
    </location>
</feature>
<feature type="compositionally biased region" description="Polar residues" evidence="10">
    <location>
        <begin position="208"/>
        <end position="220"/>
    </location>
</feature>
<dbReference type="Proteomes" id="UP000600247">
    <property type="component" value="Unassembled WGS sequence"/>
</dbReference>
<dbReference type="Pfam" id="PF04536">
    <property type="entry name" value="TPM_phosphatase"/>
    <property type="match status" value="1"/>
</dbReference>
<keyword evidence="15" id="KW-1185">Reference proteome</keyword>
<feature type="transmembrane region" description="Helical" evidence="11">
    <location>
        <begin position="232"/>
        <end position="253"/>
    </location>
</feature>
<feature type="region of interest" description="Disordered" evidence="10">
    <location>
        <begin position="169"/>
        <end position="220"/>
    </location>
</feature>
<keyword evidence="2" id="KW-0132">Cell division</keyword>
<evidence type="ECO:0000256" key="8">
    <source>
        <dbReference type="ARBA" id="ARBA00023306"/>
    </source>
</evidence>
<dbReference type="GO" id="GO:0005886">
    <property type="term" value="C:plasma membrane"/>
    <property type="evidence" value="ECO:0007669"/>
    <property type="project" value="UniProtKB-SubCell"/>
</dbReference>
<dbReference type="InterPro" id="IPR010379">
    <property type="entry name" value="EzrA"/>
</dbReference>
<keyword evidence="8" id="KW-0131">Cell cycle</keyword>
<accession>A0A917HFI6</accession>
<evidence type="ECO:0000256" key="6">
    <source>
        <dbReference type="ARBA" id="ARBA00023136"/>
    </source>
</evidence>
<evidence type="ECO:0000256" key="3">
    <source>
        <dbReference type="ARBA" id="ARBA00022692"/>
    </source>
</evidence>
<sequence>MKRFILLLPLVLWLAVALPAAMFAAAVPDKPEGHIQDAAAMFDDNRLDELEQAAQSGLYQFYVLTINSLDGEDSAAFATKAYKTWKLQTGDVLLVISKNERRIEMNFNNPGLQAAIDQLPNDYDGNGDGTESKLTELVNLHFIPSARNGDFVQASLSLMDAVNLLEAPPVTETPDEGQTGAVGSGSESGSGGSGASQGNGGNVGSDRPSVTNPSVHQQPVLESSRSQQGLNFLWVIIICALIGVLWAAAVSFFKLRKLARQKERTGRLMVEVEHANADLKPFVGLTQGKTEQLVASIDRSLSELIVSLDQLRTKSESERIFPLHYPKLNAVHDALKAALDDSESKLSELRGEIGRIVEADANVRKTTDDLHERLPELRKQTDEWRNRLSYPLPLIYAELDRLGIKLEEADRLEVFDPIEADRIATESWTDSGTLLGHIGSIERYMSKHRDFAAVTEERRAEMERITDENGIRKAIMRLNPFALLDQARTVMEKLHERLREGAMDQVIQLGDEADRLLAEAVGIANRQAELKKLNRKDIDYLEEKQHPFKQDIAELEQQFGYIRATYSQHHWLQLHERFEQMKTDVQEAARQLPELNLLTGDGEQHYDRARELIDGWLGRYHECDDTIADCRGSFRELDERQQRAKRSVDSLWSQFEGIQSLVRREALPLNQGWQQSYTAIEEAYRKLSSVWSLPPLHMDEIESELQQFDSDVHALQGQVNRKLEEKREAERRMREAQAMYDTVYRRAGSKINRHSYSSNFTSLSEHTKQMIAAGMYAQAINEMAGLTRIVDQMHRDYEAVEAEERRAEMMRQQQQSSSSSSNSSGGGSWDSGSSGGSSNNGGNSSGGSNW</sequence>
<evidence type="ECO:0000256" key="10">
    <source>
        <dbReference type="SAM" id="MobiDB-lite"/>
    </source>
</evidence>
<feature type="compositionally biased region" description="Gly residues" evidence="10">
    <location>
        <begin position="824"/>
        <end position="850"/>
    </location>
</feature>
<gene>
    <name evidence="14" type="ORF">GCM10010918_36920</name>
</gene>
<protein>
    <recommendedName>
        <fullName evidence="13">TPM domain-containing protein</fullName>
    </recommendedName>
</protein>
<keyword evidence="3 11" id="KW-0812">Transmembrane</keyword>
<keyword evidence="6 11" id="KW-0472">Membrane</keyword>
<evidence type="ECO:0000256" key="4">
    <source>
        <dbReference type="ARBA" id="ARBA00022989"/>
    </source>
</evidence>
<dbReference type="Gene3D" id="3.10.310.50">
    <property type="match status" value="1"/>
</dbReference>
<dbReference type="InterPro" id="IPR007621">
    <property type="entry name" value="TPM_dom"/>
</dbReference>
<feature type="compositionally biased region" description="Gly residues" evidence="10">
    <location>
        <begin position="180"/>
        <end position="203"/>
    </location>
</feature>
<keyword evidence="4 11" id="KW-1133">Transmembrane helix</keyword>
<feature type="signal peptide" evidence="12">
    <location>
        <begin position="1"/>
        <end position="24"/>
    </location>
</feature>
<organism evidence="14 15">
    <name type="scientific">Paenibacillus radicis</name>
    <name type="common">ex Gao et al. 2016</name>
    <dbReference type="NCBI Taxonomy" id="1737354"/>
    <lineage>
        <taxon>Bacteria</taxon>
        <taxon>Bacillati</taxon>
        <taxon>Bacillota</taxon>
        <taxon>Bacilli</taxon>
        <taxon>Bacillales</taxon>
        <taxon>Paenibacillaceae</taxon>
        <taxon>Paenibacillus</taxon>
    </lineage>
</organism>
<dbReference type="GO" id="GO:0000917">
    <property type="term" value="P:division septum assembly"/>
    <property type="evidence" value="ECO:0007669"/>
    <property type="project" value="UniProtKB-KW"/>
</dbReference>
<evidence type="ECO:0000256" key="11">
    <source>
        <dbReference type="SAM" id="Phobius"/>
    </source>
</evidence>
<name>A0A917HFI6_9BACL</name>